<organism evidence="1 2">
    <name type="scientific">Trachymyrmex cornetzi</name>
    <dbReference type="NCBI Taxonomy" id="471704"/>
    <lineage>
        <taxon>Eukaryota</taxon>
        <taxon>Metazoa</taxon>
        <taxon>Ecdysozoa</taxon>
        <taxon>Arthropoda</taxon>
        <taxon>Hexapoda</taxon>
        <taxon>Insecta</taxon>
        <taxon>Pterygota</taxon>
        <taxon>Neoptera</taxon>
        <taxon>Endopterygota</taxon>
        <taxon>Hymenoptera</taxon>
        <taxon>Apocrita</taxon>
        <taxon>Aculeata</taxon>
        <taxon>Formicoidea</taxon>
        <taxon>Formicidae</taxon>
        <taxon>Myrmicinae</taxon>
        <taxon>Trachymyrmex</taxon>
    </lineage>
</organism>
<dbReference type="AlphaFoldDB" id="A0A151ISB3"/>
<dbReference type="PANTHER" id="PTHR31511">
    <property type="entry name" value="PROTEIN CBG23764"/>
    <property type="match status" value="1"/>
</dbReference>
<evidence type="ECO:0000313" key="2">
    <source>
        <dbReference type="Proteomes" id="UP000078492"/>
    </source>
</evidence>
<proteinExistence type="predicted"/>
<sequence length="366" mass="42902">MENHERVERELLEQCGQVATLAECFAWLQRCDECIERLEEMTGAVINSNRIEPRRFLEDASNIVLERVRDAVERHGSVKVNTAFNGEFATKDKRANKSIITKNSEIYRCTDIRECPRYTTVFNLTNIEFQMTLKDIPKFEHLNAVSINVYGIENEQVLPLRLTGDKKEKHVNLLYLQDPYNNVVTHFAWIKNLSRLVRSQLTRKKNKKYFCDRAKDCRRTMWTAKTTIHYHCISSVAITIASRGSRDSSTIWRIASKISYPPTLDKLASYLDKDKLKIVRSEFSTLSDEEFELLTRKGIFPYEYIDRVEKSLTIARIIFQFIDGRYSIRERLCSRRERMAAILHSNVWQVQGSVLENRCIVISRHF</sequence>
<accession>A0A151ISB3</accession>
<keyword evidence="2" id="KW-1185">Reference proteome</keyword>
<evidence type="ECO:0000313" key="1">
    <source>
        <dbReference type="EMBL" id="KYN09494.1"/>
    </source>
</evidence>
<name>A0A151ISB3_9HYME</name>
<protein>
    <submittedName>
        <fullName evidence="1">Uncharacterized protein</fullName>
    </submittedName>
</protein>
<dbReference type="PANTHER" id="PTHR31511:SF12">
    <property type="entry name" value="RHO TERMINATION FACTOR N-TERMINAL DOMAIN-CONTAINING PROTEIN"/>
    <property type="match status" value="1"/>
</dbReference>
<dbReference type="EMBL" id="KQ981100">
    <property type="protein sequence ID" value="KYN09494.1"/>
    <property type="molecule type" value="Genomic_DNA"/>
</dbReference>
<gene>
    <name evidence="1" type="ORF">ALC57_18399</name>
</gene>
<dbReference type="Proteomes" id="UP000078492">
    <property type="component" value="Unassembled WGS sequence"/>
</dbReference>
<reference evidence="1 2" key="1">
    <citation type="submission" date="2015-09" db="EMBL/GenBank/DDBJ databases">
        <title>Trachymyrmex cornetzi WGS genome.</title>
        <authorList>
            <person name="Nygaard S."/>
            <person name="Hu H."/>
            <person name="Boomsma J."/>
            <person name="Zhang G."/>
        </authorList>
    </citation>
    <scope>NUCLEOTIDE SEQUENCE [LARGE SCALE GENOMIC DNA]</scope>
    <source>
        <strain evidence="1">Tcor2-1</strain>
        <tissue evidence="1">Whole body</tissue>
    </source>
</reference>